<protein>
    <submittedName>
        <fullName evidence="1">Lamin Tail Domain</fullName>
    </submittedName>
</protein>
<proteinExistence type="predicted"/>
<name>A0A380RVI2_FIBSU</name>
<dbReference type="EMBL" id="UHJL01000001">
    <property type="protein sequence ID" value="SUQ19548.1"/>
    <property type="molecule type" value="Genomic_DNA"/>
</dbReference>
<gene>
    <name evidence="1" type="ORF">SAMN05661053_0787</name>
</gene>
<evidence type="ECO:0000313" key="1">
    <source>
        <dbReference type="EMBL" id="SUQ19548.1"/>
    </source>
</evidence>
<dbReference type="AlphaFoldDB" id="A0A380RVI2"/>
<reference evidence="1 2" key="1">
    <citation type="submission" date="2017-08" db="EMBL/GenBank/DDBJ databases">
        <authorList>
            <person name="de Groot N.N."/>
        </authorList>
    </citation>
    <scope>NUCLEOTIDE SEQUENCE [LARGE SCALE GENOMIC DNA]</scope>
    <source>
        <strain evidence="1 2">HM2</strain>
    </source>
</reference>
<sequence length="415" mass="45437">MSPTIQKHVCRYAATALTALTCWNCSGDSQAESPIDTIQIGESANIALNLDYTETPLLDSLVLDCYGTDTLHLVHSIDKKSFNLDLFPSDNWKFNAKLYANASLMQEGEVTTALEAGSAVSLKIPMHALIGFVYVKIPIGFGNPAGIKSGEMKLTSEEDTYTYPMVFDSDNVTFTSDKLKLNRKYHISLSMQDENGKAIFSLEDDFTLDETTPIPSFQIASLRSKIELAIDIAKEVNVQIPLTIPAMKRSPNVNDIVISEFFLNANKSDSTQFNFVEFYNGSTDTLVLDKCTFGKTSDTDGSAEFGAIELPPNEALVVGEAEPADIEGIYKYTESLPAFVKSSSSIVLQCDGAILDSLYYGKADSLITSPIPVHTATSGVRKSTQLNIELWDKRDEPNSWCTDAPTPGVIYACRN</sequence>
<accession>A0A380RVI2</accession>
<dbReference type="RefSeq" id="WP_109572149.1">
    <property type="nucleotide sequence ID" value="NZ_UHJL01000001.1"/>
</dbReference>
<organism evidence="1 2">
    <name type="scientific">Fibrobacter succinogenes</name>
    <name type="common">Bacteroides succinogenes</name>
    <dbReference type="NCBI Taxonomy" id="833"/>
    <lineage>
        <taxon>Bacteria</taxon>
        <taxon>Pseudomonadati</taxon>
        <taxon>Fibrobacterota</taxon>
        <taxon>Fibrobacteria</taxon>
        <taxon>Fibrobacterales</taxon>
        <taxon>Fibrobacteraceae</taxon>
        <taxon>Fibrobacter</taxon>
    </lineage>
</organism>
<evidence type="ECO:0000313" key="2">
    <source>
        <dbReference type="Proteomes" id="UP000255423"/>
    </source>
</evidence>
<dbReference type="Proteomes" id="UP000255423">
    <property type="component" value="Unassembled WGS sequence"/>
</dbReference>